<keyword evidence="1" id="KW-1133">Transmembrane helix</keyword>
<sequence length="67" mass="6958">MLAIAAAVAFGLALILDLTDAILGEEITGGTLIIVGLLLIALHLAGFGTGTRAGSGGRSWNWRRVRR</sequence>
<proteinExistence type="predicted"/>
<evidence type="ECO:0000256" key="1">
    <source>
        <dbReference type="SAM" id="Phobius"/>
    </source>
</evidence>
<reference evidence="2" key="2">
    <citation type="submission" date="2020-09" db="EMBL/GenBank/DDBJ databases">
        <authorList>
            <person name="Sun Q."/>
            <person name="Zhou Y."/>
        </authorList>
    </citation>
    <scope>NUCLEOTIDE SEQUENCE</scope>
    <source>
        <strain evidence="2">CGMCC 4.3508</strain>
    </source>
</reference>
<gene>
    <name evidence="2" type="ORF">GCM10011588_16840</name>
</gene>
<name>A0A917RDJ8_9NOCA</name>
<dbReference type="Proteomes" id="UP000638263">
    <property type="component" value="Unassembled WGS sequence"/>
</dbReference>
<accession>A0A917RDJ8</accession>
<protein>
    <submittedName>
        <fullName evidence="2">Uncharacterized protein</fullName>
    </submittedName>
</protein>
<dbReference type="EMBL" id="BMMH01000002">
    <property type="protein sequence ID" value="GGL02709.1"/>
    <property type="molecule type" value="Genomic_DNA"/>
</dbReference>
<keyword evidence="1" id="KW-0472">Membrane</keyword>
<keyword evidence="1" id="KW-0812">Transmembrane</keyword>
<evidence type="ECO:0000313" key="2">
    <source>
        <dbReference type="EMBL" id="GGL02709.1"/>
    </source>
</evidence>
<reference evidence="2" key="1">
    <citation type="journal article" date="2014" name="Int. J. Syst. Evol. Microbiol.">
        <title>Complete genome sequence of Corynebacterium casei LMG S-19264T (=DSM 44701T), isolated from a smear-ripened cheese.</title>
        <authorList>
            <consortium name="US DOE Joint Genome Institute (JGI-PGF)"/>
            <person name="Walter F."/>
            <person name="Albersmeier A."/>
            <person name="Kalinowski J."/>
            <person name="Ruckert C."/>
        </authorList>
    </citation>
    <scope>NUCLEOTIDE SEQUENCE</scope>
    <source>
        <strain evidence="2">CGMCC 4.3508</strain>
    </source>
</reference>
<organism evidence="2 3">
    <name type="scientific">Nocardia jinanensis</name>
    <dbReference type="NCBI Taxonomy" id="382504"/>
    <lineage>
        <taxon>Bacteria</taxon>
        <taxon>Bacillati</taxon>
        <taxon>Actinomycetota</taxon>
        <taxon>Actinomycetes</taxon>
        <taxon>Mycobacteriales</taxon>
        <taxon>Nocardiaceae</taxon>
        <taxon>Nocardia</taxon>
    </lineage>
</organism>
<comment type="caution">
    <text evidence="2">The sequence shown here is derived from an EMBL/GenBank/DDBJ whole genome shotgun (WGS) entry which is preliminary data.</text>
</comment>
<keyword evidence="3" id="KW-1185">Reference proteome</keyword>
<feature type="transmembrane region" description="Helical" evidence="1">
    <location>
        <begin position="31"/>
        <end position="54"/>
    </location>
</feature>
<dbReference type="AlphaFoldDB" id="A0A917RDJ8"/>
<evidence type="ECO:0000313" key="3">
    <source>
        <dbReference type="Proteomes" id="UP000638263"/>
    </source>
</evidence>